<evidence type="ECO:0000259" key="1">
    <source>
        <dbReference type="SMART" id="SM00198"/>
    </source>
</evidence>
<gene>
    <name evidence="2" type="ORF">G4B88_027549</name>
</gene>
<dbReference type="PRINTS" id="PR00837">
    <property type="entry name" value="V5TPXLIKE"/>
</dbReference>
<reference evidence="2 3" key="1">
    <citation type="journal article" date="2020" name="bioRxiv">
        <title>Sequence and annotation of 42 cannabis genomes reveals extensive copy number variation in cannabinoid synthesis and pathogen resistance genes.</title>
        <authorList>
            <person name="Mckernan K.J."/>
            <person name="Helbert Y."/>
            <person name="Kane L.T."/>
            <person name="Ebling H."/>
            <person name="Zhang L."/>
            <person name="Liu B."/>
            <person name="Eaton Z."/>
            <person name="Mclaughlin S."/>
            <person name="Kingan S."/>
            <person name="Baybayan P."/>
            <person name="Concepcion G."/>
            <person name="Jordan M."/>
            <person name="Riva A."/>
            <person name="Barbazuk W."/>
            <person name="Harkins T."/>
        </authorList>
    </citation>
    <scope>NUCLEOTIDE SEQUENCE [LARGE SCALE GENOMIC DNA]</scope>
    <source>
        <strain evidence="3">cv. Jamaican Lion 4</strain>
        <tissue evidence="2">Leaf</tissue>
    </source>
</reference>
<dbReference type="InterPro" id="IPR035940">
    <property type="entry name" value="CAP_sf"/>
</dbReference>
<dbReference type="InterPro" id="IPR001283">
    <property type="entry name" value="CRISP-related"/>
</dbReference>
<name>A0A7J6G8R0_CANSA</name>
<dbReference type="PANTHER" id="PTHR10334">
    <property type="entry name" value="CYSTEINE-RICH SECRETORY PROTEIN-RELATED"/>
    <property type="match status" value="1"/>
</dbReference>
<dbReference type="InterPro" id="IPR014044">
    <property type="entry name" value="CAP_dom"/>
</dbReference>
<sequence length="95" mass="11054">MYDYNSNTCLSENPWACLHYTQVVWRDSTRLGCAKVHCNVEGIIVICNYDPPGNYIGQRPYVLYSRRHHLRRSEILLVTTSFTELMQPATVMDVK</sequence>
<comment type="caution">
    <text evidence="2">The sequence shown here is derived from an EMBL/GenBank/DDBJ whole genome shotgun (WGS) entry which is preliminary data.</text>
</comment>
<evidence type="ECO:0000313" key="2">
    <source>
        <dbReference type="EMBL" id="KAF4378489.1"/>
    </source>
</evidence>
<feature type="domain" description="SCP" evidence="1">
    <location>
        <begin position="3"/>
        <end position="57"/>
    </location>
</feature>
<accession>A0A7J6G8R0</accession>
<dbReference type="GO" id="GO:0005576">
    <property type="term" value="C:extracellular region"/>
    <property type="evidence" value="ECO:0007669"/>
    <property type="project" value="InterPro"/>
</dbReference>
<organism evidence="2 3">
    <name type="scientific">Cannabis sativa</name>
    <name type="common">Hemp</name>
    <name type="synonym">Marijuana</name>
    <dbReference type="NCBI Taxonomy" id="3483"/>
    <lineage>
        <taxon>Eukaryota</taxon>
        <taxon>Viridiplantae</taxon>
        <taxon>Streptophyta</taxon>
        <taxon>Embryophyta</taxon>
        <taxon>Tracheophyta</taxon>
        <taxon>Spermatophyta</taxon>
        <taxon>Magnoliopsida</taxon>
        <taxon>eudicotyledons</taxon>
        <taxon>Gunneridae</taxon>
        <taxon>Pentapetalae</taxon>
        <taxon>rosids</taxon>
        <taxon>fabids</taxon>
        <taxon>Rosales</taxon>
        <taxon>Cannabaceae</taxon>
        <taxon>Cannabis</taxon>
    </lineage>
</organism>
<dbReference type="InterPro" id="IPR018244">
    <property type="entry name" value="Allrgn_V5/Tpx1_CS"/>
</dbReference>
<dbReference type="Pfam" id="PF00188">
    <property type="entry name" value="CAP"/>
    <property type="match status" value="1"/>
</dbReference>
<keyword evidence="3" id="KW-1185">Reference proteome</keyword>
<proteinExistence type="predicted"/>
<dbReference type="Gene3D" id="3.40.33.10">
    <property type="entry name" value="CAP"/>
    <property type="match status" value="1"/>
</dbReference>
<dbReference type="AlphaFoldDB" id="A0A7J6G8R0"/>
<dbReference type="SMART" id="SM00198">
    <property type="entry name" value="SCP"/>
    <property type="match status" value="1"/>
</dbReference>
<protein>
    <recommendedName>
        <fullName evidence="1">SCP domain-containing protein</fullName>
    </recommendedName>
</protein>
<evidence type="ECO:0000313" key="3">
    <source>
        <dbReference type="Proteomes" id="UP000583929"/>
    </source>
</evidence>
<dbReference type="EMBL" id="JAATIQ010000136">
    <property type="protein sequence ID" value="KAF4378489.1"/>
    <property type="molecule type" value="Genomic_DNA"/>
</dbReference>
<dbReference type="SUPFAM" id="SSF55797">
    <property type="entry name" value="PR-1-like"/>
    <property type="match status" value="1"/>
</dbReference>
<dbReference type="PROSITE" id="PS01010">
    <property type="entry name" value="CRISP_2"/>
    <property type="match status" value="1"/>
</dbReference>
<dbReference type="Proteomes" id="UP000583929">
    <property type="component" value="Unassembled WGS sequence"/>
</dbReference>